<reference evidence="3" key="1">
    <citation type="submission" date="2020-05" db="EMBL/GenBank/DDBJ databases">
        <title>Frigoriglobus tundricola gen. nov., sp. nov., a psychrotolerant cellulolytic planctomycete of the family Gemmataceae with two divergent copies of 16S rRNA gene.</title>
        <authorList>
            <person name="Kulichevskaya I.S."/>
            <person name="Ivanova A.A."/>
            <person name="Naumoff D.G."/>
            <person name="Beletsky A.V."/>
            <person name="Rijpstra W.I.C."/>
            <person name="Sinninghe Damste J.S."/>
            <person name="Mardanov A.V."/>
            <person name="Ravin N.V."/>
            <person name="Dedysh S.N."/>
        </authorList>
    </citation>
    <scope>NUCLEOTIDE SEQUENCE [LARGE SCALE GENOMIC DNA]</scope>
    <source>
        <strain evidence="3">PL17</strain>
    </source>
</reference>
<organism evidence="2 3">
    <name type="scientific">Frigoriglobus tundricola</name>
    <dbReference type="NCBI Taxonomy" id="2774151"/>
    <lineage>
        <taxon>Bacteria</taxon>
        <taxon>Pseudomonadati</taxon>
        <taxon>Planctomycetota</taxon>
        <taxon>Planctomycetia</taxon>
        <taxon>Gemmatales</taxon>
        <taxon>Gemmataceae</taxon>
        <taxon>Frigoriglobus</taxon>
    </lineage>
</organism>
<gene>
    <name evidence="2" type="ORF">FTUN_0199</name>
</gene>
<evidence type="ECO:0000256" key="1">
    <source>
        <dbReference type="SAM" id="SignalP"/>
    </source>
</evidence>
<keyword evidence="1" id="KW-0732">Signal</keyword>
<dbReference type="Proteomes" id="UP000503447">
    <property type="component" value="Chromosome"/>
</dbReference>
<dbReference type="RefSeq" id="WP_171469051.1">
    <property type="nucleotide sequence ID" value="NZ_CP053452.2"/>
</dbReference>
<dbReference type="Gene3D" id="1.50.10.20">
    <property type="match status" value="1"/>
</dbReference>
<dbReference type="KEGG" id="ftj:FTUN_0199"/>
<sequence>MRFALLVLPLLVAPLAATDYPKPAPTKATEPLAKPFSAARAAEYLDAVGVNWTRNHQCVTCHTNMPYLAARPLLKGDEGWKEVRAFLEKDVASWSAGKKPKGDAYVVVTAFALSFNDAQQTGKLHAATRAALDRMWDVQTKTGAWNWLKCDWPPLEHDDYYGAVLGALAVGYAPGDYATTERAKAGAEKLKAYLKKTPAPDLHHTAMLLWASTKLDGLMSGDEQKTAVERLIAKQRKDGGWCLPALGDYKRRDDPDTPNDPNAESDGYGTGFVTFVLLRAGVKPTDPAVANGVKWMKANQRESGRWYTRSLNNDKAHHIADAGTAFCVLALNEAGENVSK</sequence>
<feature type="signal peptide" evidence="1">
    <location>
        <begin position="1"/>
        <end position="19"/>
    </location>
</feature>
<dbReference type="SUPFAM" id="SSF48239">
    <property type="entry name" value="Terpenoid cyclases/Protein prenyltransferases"/>
    <property type="match status" value="1"/>
</dbReference>
<dbReference type="CDD" id="cd00688">
    <property type="entry name" value="ISOPREN_C2_like"/>
    <property type="match status" value="1"/>
</dbReference>
<keyword evidence="3" id="KW-1185">Reference proteome</keyword>
<name>A0A6M5YIB0_9BACT</name>
<dbReference type="AlphaFoldDB" id="A0A6M5YIB0"/>
<proteinExistence type="predicted"/>
<dbReference type="InterPro" id="IPR008930">
    <property type="entry name" value="Terpenoid_cyclase/PrenylTrfase"/>
</dbReference>
<dbReference type="EMBL" id="CP053452">
    <property type="protein sequence ID" value="QJW92702.1"/>
    <property type="molecule type" value="Genomic_DNA"/>
</dbReference>
<evidence type="ECO:0000313" key="2">
    <source>
        <dbReference type="EMBL" id="QJW92702.1"/>
    </source>
</evidence>
<accession>A0A6M5YIB0</accession>
<evidence type="ECO:0000313" key="3">
    <source>
        <dbReference type="Proteomes" id="UP000503447"/>
    </source>
</evidence>
<feature type="chain" id="PRO_5026969000" evidence="1">
    <location>
        <begin position="20"/>
        <end position="340"/>
    </location>
</feature>
<protein>
    <submittedName>
        <fullName evidence="2">Triterpenes biosynthesis</fullName>
    </submittedName>
</protein>